<protein>
    <submittedName>
        <fullName evidence="5">Cyclic nucleotide-binding protein</fullName>
    </submittedName>
</protein>
<dbReference type="InterPro" id="IPR005105">
    <property type="entry name" value="GlnD_Uridyltrans_N"/>
</dbReference>
<dbReference type="PANTHER" id="PTHR48108">
    <property type="entry name" value="CBS DOMAIN-CONTAINING PROTEIN CBSX2, CHLOROPLASTIC"/>
    <property type="match status" value="1"/>
</dbReference>
<dbReference type="InterPro" id="IPR000644">
    <property type="entry name" value="CBS_dom"/>
</dbReference>
<sequence>MDVELIEIQEFLAKHPPFEQLPEEALEQLPRQFVVRYLKRGSRFPPSDDQAAHLYILRRGAIELRDAEGELVSKLAEGDLFSDVCLSGDSTSSSDHDKPSLTGETVEDSLLYSMTCAHFEQLRSAHPEFADYFDGSTTKRLRKALDAFTESSATTGGLMTVSARDLVRREPIMASPHISIREAANLMSVERASALLLTEDEQLSGIITDRDLRNRCVATGLSTEQPVSEIMTVAISTIDADALGFEALLQMTRLNVHHLPVVDGKQLLGMLSTSDFTRYQSTSGVYIVGDIHKADSVAALEAISAKVPDLQVQLISSGATGGHVGQAVSAVTDAITKRLLELAEAELGPPPVPYAWLVGGSQARREQSSHSDQDNALLIADGMSKDDDHYFRQLAERVNDGLNACGYIYCPGDVMAKTANWRQPLATWQQYFEHWIKRPDPKALMLASVFFDLRALHDPAGLFDGLHEQVLELSRDNRIFIAYMAANALKHRPPLGFFRNFVLIHGGDHDRTFDIKHRGTVPIIDLARVYALSSGLAPINTVERLEAAAETAALTHDGGANLIDAFELINTLRIRHQANQLRNGEKADNFLAPEQLSPLERGHLKDAFLLIDRMQETLGQRYQAGRFG</sequence>
<dbReference type="AlphaFoldDB" id="A0AAJ0UGS3"/>
<comment type="caution">
    <text evidence="5">The sequence shown here is derived from an EMBL/GenBank/DDBJ whole genome shotgun (WGS) entry which is preliminary data.</text>
</comment>
<dbReference type="SMART" id="SM00116">
    <property type="entry name" value="CBS"/>
    <property type="match status" value="2"/>
</dbReference>
<dbReference type="Pfam" id="PF03445">
    <property type="entry name" value="DUF294"/>
    <property type="match status" value="1"/>
</dbReference>
<feature type="domain" description="Cyclic nucleotide-binding" evidence="3">
    <location>
        <begin position="17"/>
        <end position="86"/>
    </location>
</feature>
<dbReference type="CDD" id="cd05401">
    <property type="entry name" value="NT_GlnE_GlnD_like"/>
    <property type="match status" value="1"/>
</dbReference>
<dbReference type="PANTHER" id="PTHR48108:SF31">
    <property type="entry name" value="CBS DOMAIN AND CYCLIC NUCLEOTIDE-REGULATED NUCLEOTIDYLTRANSFERASE"/>
    <property type="match status" value="1"/>
</dbReference>
<dbReference type="SUPFAM" id="SSF51206">
    <property type="entry name" value="cAMP-binding domain-like"/>
    <property type="match status" value="1"/>
</dbReference>
<dbReference type="GO" id="GO:0008773">
    <property type="term" value="F:[protein-PII] uridylyltransferase activity"/>
    <property type="evidence" value="ECO:0007669"/>
    <property type="project" value="InterPro"/>
</dbReference>
<dbReference type="CDD" id="cd04587">
    <property type="entry name" value="CBS_pair_CAP-ED_NT_Pol-beta-like_DUF294_assoc"/>
    <property type="match status" value="1"/>
</dbReference>
<dbReference type="SMART" id="SM00100">
    <property type="entry name" value="cNMP"/>
    <property type="match status" value="1"/>
</dbReference>
<dbReference type="InterPro" id="IPR000595">
    <property type="entry name" value="cNMP-bd_dom"/>
</dbReference>
<reference evidence="5" key="2">
    <citation type="journal article" date="2020" name="Microorganisms">
        <title>Osmotic Adaptation and Compatible Solute Biosynthesis of Phototrophic Bacteria as Revealed from Genome Analyses.</title>
        <authorList>
            <person name="Imhoff J.F."/>
            <person name="Rahn T."/>
            <person name="Kunzel S."/>
            <person name="Keller A."/>
            <person name="Neulinger S.C."/>
        </authorList>
    </citation>
    <scope>NUCLEOTIDE SEQUENCE</scope>
    <source>
        <strain evidence="5">DSM 4395</strain>
    </source>
</reference>
<dbReference type="PROSITE" id="PS50042">
    <property type="entry name" value="CNMP_BINDING_3"/>
    <property type="match status" value="1"/>
</dbReference>
<dbReference type="CDD" id="cd00038">
    <property type="entry name" value="CAP_ED"/>
    <property type="match status" value="1"/>
</dbReference>
<evidence type="ECO:0000313" key="5">
    <source>
        <dbReference type="EMBL" id="MBK5931011.1"/>
    </source>
</evidence>
<dbReference type="InterPro" id="IPR018490">
    <property type="entry name" value="cNMP-bd_dom_sf"/>
</dbReference>
<reference evidence="5" key="1">
    <citation type="submission" date="2017-05" db="EMBL/GenBank/DDBJ databases">
        <authorList>
            <person name="Imhoff J.F."/>
            <person name="Rahn T."/>
            <person name="Kuenzel S."/>
            <person name="Neulinger S.C."/>
        </authorList>
    </citation>
    <scope>NUCLEOTIDE SEQUENCE</scope>
    <source>
        <strain evidence="5">DSM 4395</strain>
    </source>
</reference>
<dbReference type="InterPro" id="IPR051462">
    <property type="entry name" value="CBS_domain-containing"/>
</dbReference>
<dbReference type="Pfam" id="PF00571">
    <property type="entry name" value="CBS"/>
    <property type="match status" value="2"/>
</dbReference>
<keyword evidence="2" id="KW-0129">CBS domain</keyword>
<dbReference type="InterPro" id="IPR018821">
    <property type="entry name" value="DUF294_put_nucleoTrafse_sb-bd"/>
</dbReference>
<dbReference type="InterPro" id="IPR014710">
    <property type="entry name" value="RmlC-like_jellyroll"/>
</dbReference>
<dbReference type="EMBL" id="NHSF01000059">
    <property type="protein sequence ID" value="MBK5931011.1"/>
    <property type="molecule type" value="Genomic_DNA"/>
</dbReference>
<dbReference type="PROSITE" id="PS51371">
    <property type="entry name" value="CBS"/>
    <property type="match status" value="2"/>
</dbReference>
<dbReference type="InterPro" id="IPR046342">
    <property type="entry name" value="CBS_dom_sf"/>
</dbReference>
<dbReference type="SUPFAM" id="SSF54631">
    <property type="entry name" value="CBS-domain pair"/>
    <property type="match status" value="1"/>
</dbReference>
<evidence type="ECO:0000256" key="2">
    <source>
        <dbReference type="PROSITE-ProRule" id="PRU00703"/>
    </source>
</evidence>
<keyword evidence="1" id="KW-0677">Repeat</keyword>
<evidence type="ECO:0000259" key="4">
    <source>
        <dbReference type="PROSITE" id="PS51371"/>
    </source>
</evidence>
<evidence type="ECO:0000256" key="1">
    <source>
        <dbReference type="ARBA" id="ARBA00022737"/>
    </source>
</evidence>
<organism evidence="5 6">
    <name type="scientific">Halochromatium salexigens</name>
    <name type="common">Chromatium salexigens</name>
    <dbReference type="NCBI Taxonomy" id="49447"/>
    <lineage>
        <taxon>Bacteria</taxon>
        <taxon>Pseudomonadati</taxon>
        <taxon>Pseudomonadota</taxon>
        <taxon>Gammaproteobacteria</taxon>
        <taxon>Chromatiales</taxon>
        <taxon>Chromatiaceae</taxon>
        <taxon>Halochromatium</taxon>
    </lineage>
</organism>
<dbReference type="RefSeq" id="WP_201245832.1">
    <property type="nucleotide sequence ID" value="NZ_NHSF01000059.1"/>
</dbReference>
<name>A0AAJ0UGS3_HALSE</name>
<dbReference type="Pfam" id="PF10335">
    <property type="entry name" value="DUF294_C"/>
    <property type="match status" value="1"/>
</dbReference>
<keyword evidence="6" id="KW-1185">Reference proteome</keyword>
<feature type="domain" description="CBS" evidence="4">
    <location>
        <begin position="231"/>
        <end position="287"/>
    </location>
</feature>
<evidence type="ECO:0000259" key="3">
    <source>
        <dbReference type="PROSITE" id="PS50042"/>
    </source>
</evidence>
<dbReference type="Gene3D" id="2.60.120.10">
    <property type="entry name" value="Jelly Rolls"/>
    <property type="match status" value="1"/>
</dbReference>
<feature type="domain" description="CBS" evidence="4">
    <location>
        <begin position="167"/>
        <end position="223"/>
    </location>
</feature>
<dbReference type="Gene3D" id="3.10.580.10">
    <property type="entry name" value="CBS-domain"/>
    <property type="match status" value="1"/>
</dbReference>
<gene>
    <name evidence="5" type="ORF">CCR82_10860</name>
</gene>
<evidence type="ECO:0000313" key="6">
    <source>
        <dbReference type="Proteomes" id="UP001296967"/>
    </source>
</evidence>
<proteinExistence type="predicted"/>
<accession>A0AAJ0UGS3</accession>
<dbReference type="Proteomes" id="UP001296967">
    <property type="component" value="Unassembled WGS sequence"/>
</dbReference>